<feature type="region of interest" description="Disordered" evidence="1">
    <location>
        <begin position="166"/>
        <end position="195"/>
    </location>
</feature>
<proteinExistence type="predicted"/>
<evidence type="ECO:0000313" key="2">
    <source>
        <dbReference type="EMBL" id="KAI9185831.1"/>
    </source>
</evidence>
<sequence>MSIREPLLDEFVTEDLRRKSMTEHHPPSSSSKVQKFISAVFAKFNVSMKKKMKKTASSSSRWTTTTADDDKTKLVRDETEENDDVFYTLGRNSTADYKKPLMDSSLENGIDFRKEDVSSDKQVLADLIDWDLDFISSFEMELVPYEGDSNKKKSGDDTLAWQDMFGSASVRKPSPSPESHTPYPNPTRLRGHRHKTVLTQIRKPHFLVILR</sequence>
<dbReference type="Proteomes" id="UP001064489">
    <property type="component" value="Chromosome 3"/>
</dbReference>
<reference evidence="2" key="2">
    <citation type="submission" date="2023-02" db="EMBL/GenBank/DDBJ databases">
        <authorList>
            <person name="Swenson N.G."/>
            <person name="Wegrzyn J.L."/>
            <person name="Mcevoy S.L."/>
        </authorList>
    </citation>
    <scope>NUCLEOTIDE SEQUENCE</scope>
    <source>
        <strain evidence="2">91603</strain>
        <tissue evidence="2">Leaf</tissue>
    </source>
</reference>
<accession>A0AAD5J561</accession>
<organism evidence="2 3">
    <name type="scientific">Acer negundo</name>
    <name type="common">Box elder</name>
    <dbReference type="NCBI Taxonomy" id="4023"/>
    <lineage>
        <taxon>Eukaryota</taxon>
        <taxon>Viridiplantae</taxon>
        <taxon>Streptophyta</taxon>
        <taxon>Embryophyta</taxon>
        <taxon>Tracheophyta</taxon>
        <taxon>Spermatophyta</taxon>
        <taxon>Magnoliopsida</taxon>
        <taxon>eudicotyledons</taxon>
        <taxon>Gunneridae</taxon>
        <taxon>Pentapetalae</taxon>
        <taxon>rosids</taxon>
        <taxon>malvids</taxon>
        <taxon>Sapindales</taxon>
        <taxon>Sapindaceae</taxon>
        <taxon>Hippocastanoideae</taxon>
        <taxon>Acereae</taxon>
        <taxon>Acer</taxon>
    </lineage>
</organism>
<evidence type="ECO:0000256" key="1">
    <source>
        <dbReference type="SAM" id="MobiDB-lite"/>
    </source>
</evidence>
<gene>
    <name evidence="2" type="ORF">LWI28_011134</name>
</gene>
<dbReference type="AlphaFoldDB" id="A0AAD5J561"/>
<name>A0AAD5J561_ACENE</name>
<keyword evidence="3" id="KW-1185">Reference proteome</keyword>
<evidence type="ECO:0000313" key="3">
    <source>
        <dbReference type="Proteomes" id="UP001064489"/>
    </source>
</evidence>
<dbReference type="EMBL" id="JAJSOW010000100">
    <property type="protein sequence ID" value="KAI9185831.1"/>
    <property type="molecule type" value="Genomic_DNA"/>
</dbReference>
<reference evidence="2" key="1">
    <citation type="journal article" date="2022" name="Plant J.">
        <title>Strategies of tolerance reflected in two North American maple genomes.</title>
        <authorList>
            <person name="McEvoy S.L."/>
            <person name="Sezen U.U."/>
            <person name="Trouern-Trend A."/>
            <person name="McMahon S.M."/>
            <person name="Schaberg P.G."/>
            <person name="Yang J."/>
            <person name="Wegrzyn J.L."/>
            <person name="Swenson N.G."/>
        </authorList>
    </citation>
    <scope>NUCLEOTIDE SEQUENCE</scope>
    <source>
        <strain evidence="2">91603</strain>
    </source>
</reference>
<protein>
    <submittedName>
        <fullName evidence="2">Uncharacterized protein</fullName>
    </submittedName>
</protein>
<comment type="caution">
    <text evidence="2">The sequence shown here is derived from an EMBL/GenBank/DDBJ whole genome shotgun (WGS) entry which is preliminary data.</text>
</comment>